<reference evidence="2 3" key="1">
    <citation type="submission" date="2019-03" db="EMBL/GenBank/DDBJ databases">
        <title>Draft genome sequences of novel Actinobacteria.</title>
        <authorList>
            <person name="Sahin N."/>
            <person name="Ay H."/>
            <person name="Saygin H."/>
        </authorList>
    </citation>
    <scope>NUCLEOTIDE SEQUENCE [LARGE SCALE GENOMIC DNA]</scope>
    <source>
        <strain evidence="2 3">DSM 45347</strain>
    </source>
</reference>
<evidence type="ECO:0000256" key="1">
    <source>
        <dbReference type="SAM" id="Phobius"/>
    </source>
</evidence>
<feature type="transmembrane region" description="Helical" evidence="1">
    <location>
        <begin position="9"/>
        <end position="30"/>
    </location>
</feature>
<dbReference type="EMBL" id="SMJW01000150">
    <property type="protein sequence ID" value="TDC12000.1"/>
    <property type="molecule type" value="Genomic_DNA"/>
</dbReference>
<feature type="transmembrane region" description="Helical" evidence="1">
    <location>
        <begin position="118"/>
        <end position="136"/>
    </location>
</feature>
<gene>
    <name evidence="2" type="ORF">E1284_25660</name>
</gene>
<proteinExistence type="predicted"/>
<keyword evidence="1" id="KW-0812">Transmembrane</keyword>
<keyword evidence="1" id="KW-0472">Membrane</keyword>
<dbReference type="OrthoDB" id="5195940at2"/>
<sequence length="150" mass="15178">MFVKTGRHLVGAASACLVFIAQGVVIYLGLLARAVVTDADTGGPLAGPFLVLLAGVVGIVFVPLLFLPAGVIGEVAAKKGRLLTKWLVATAVAGALAMLYVFLAAVATDVGFAHSLRASLIGVLTVLVPTALCVNVSHGALKLSPRNAHG</sequence>
<dbReference type="AlphaFoldDB" id="A0A4R4NV72"/>
<name>A0A4R4NV72_9ACTN</name>
<dbReference type="RefSeq" id="WP_131942703.1">
    <property type="nucleotide sequence ID" value="NZ_BAAAMX010000020.1"/>
</dbReference>
<dbReference type="Proteomes" id="UP000295431">
    <property type="component" value="Unassembled WGS sequence"/>
</dbReference>
<accession>A0A4R4NV72</accession>
<evidence type="ECO:0000313" key="3">
    <source>
        <dbReference type="Proteomes" id="UP000295431"/>
    </source>
</evidence>
<organism evidence="2 3">
    <name type="scientific">Actinomadura bangladeshensis</name>
    <dbReference type="NCBI Taxonomy" id="453573"/>
    <lineage>
        <taxon>Bacteria</taxon>
        <taxon>Bacillati</taxon>
        <taxon>Actinomycetota</taxon>
        <taxon>Actinomycetes</taxon>
        <taxon>Streptosporangiales</taxon>
        <taxon>Thermomonosporaceae</taxon>
        <taxon>Actinomadura</taxon>
    </lineage>
</organism>
<protein>
    <submittedName>
        <fullName evidence="2">Uncharacterized protein</fullName>
    </submittedName>
</protein>
<comment type="caution">
    <text evidence="2">The sequence shown here is derived from an EMBL/GenBank/DDBJ whole genome shotgun (WGS) entry which is preliminary data.</text>
</comment>
<keyword evidence="1" id="KW-1133">Transmembrane helix</keyword>
<evidence type="ECO:0000313" key="2">
    <source>
        <dbReference type="EMBL" id="TDC12000.1"/>
    </source>
</evidence>
<keyword evidence="3" id="KW-1185">Reference proteome</keyword>
<feature type="transmembrane region" description="Helical" evidence="1">
    <location>
        <begin position="83"/>
        <end position="106"/>
    </location>
</feature>
<feature type="transmembrane region" description="Helical" evidence="1">
    <location>
        <begin position="50"/>
        <end position="71"/>
    </location>
</feature>